<evidence type="ECO:0000256" key="2">
    <source>
        <dbReference type="ARBA" id="ARBA00022801"/>
    </source>
</evidence>
<dbReference type="InterPro" id="IPR020084">
    <property type="entry name" value="NUDIX_hydrolase_CS"/>
</dbReference>
<accession>A0A1G1VB38</accession>
<dbReference type="Pfam" id="PF00881">
    <property type="entry name" value="Nitroreductase"/>
    <property type="match status" value="1"/>
</dbReference>
<dbReference type="Pfam" id="PF00293">
    <property type="entry name" value="NUDIX"/>
    <property type="match status" value="1"/>
</dbReference>
<feature type="domain" description="Nudix hydrolase" evidence="3">
    <location>
        <begin position="1"/>
        <end position="132"/>
    </location>
</feature>
<reference evidence="4 5" key="1">
    <citation type="journal article" date="2016" name="Nat. Commun.">
        <title>Thousands of microbial genomes shed light on interconnected biogeochemical processes in an aquifer system.</title>
        <authorList>
            <person name="Anantharaman K."/>
            <person name="Brown C.T."/>
            <person name="Hug L.A."/>
            <person name="Sharon I."/>
            <person name="Castelle C.J."/>
            <person name="Probst A.J."/>
            <person name="Thomas B.C."/>
            <person name="Singh A."/>
            <person name="Wilkins M.J."/>
            <person name="Karaoz U."/>
            <person name="Brodie E.L."/>
            <person name="Williams K.H."/>
            <person name="Hubbard S.S."/>
            <person name="Banfield J.F."/>
        </authorList>
    </citation>
    <scope>NUCLEOTIDE SEQUENCE [LARGE SCALE GENOMIC DNA]</scope>
</reference>
<keyword evidence="2" id="KW-0378">Hydrolase</keyword>
<dbReference type="SUPFAM" id="SSF55469">
    <property type="entry name" value="FMN-dependent nitroreductase-like"/>
    <property type="match status" value="1"/>
</dbReference>
<dbReference type="GO" id="GO:0016787">
    <property type="term" value="F:hydrolase activity"/>
    <property type="evidence" value="ECO:0007669"/>
    <property type="project" value="UniProtKB-KW"/>
</dbReference>
<dbReference type="GO" id="GO:0046872">
    <property type="term" value="F:metal ion binding"/>
    <property type="evidence" value="ECO:0007669"/>
    <property type="project" value="InterPro"/>
</dbReference>
<protein>
    <recommendedName>
        <fullName evidence="3">Nudix hydrolase domain-containing protein</fullName>
    </recommendedName>
</protein>
<evidence type="ECO:0000313" key="4">
    <source>
        <dbReference type="EMBL" id="OGY12491.1"/>
    </source>
</evidence>
<sequence length="552" mass="62983">MTVENGIASVVAIDRVAVKDTSLPKGHQEPGESLQQTAIREVLEETGFRAKPVEYLGEFTYEVKNDANKKITMVTVHWFLMLIESGKPRKVNNVKTLKKGVYHFNVKNNSIEQLRKGSNKNFLVDNTGQSFVGDSSCVIILSAVLDRTRIKYEERGYRFILMECGHVAQNLYLISEAMRLKCCAIGGFVDEEFNKLLDIHGIDVLQQTIRYPLLKNVELQKEKQSVIEEINKDRFEPNIAVWDYAWNEAFWRGSSLARPYTGNVNDLNDISITDVQKFIDEISFNKGVLCIAGNFDTNYALNIVEKYFGDIKNKGKNAAQKIAPHKGGSLKILPNNTDNTYLMFGFKTIKKDHNDTHALRLISRLLGGSFSGILVNELREKGFIYDWVLDQDLLQEEGYIYFKTSTGRKFLNETIKQICYSFKRVAKGKFSKEEFEIAQSQTIGELLLNMETTADYNGWYGEQEFLSGKSYTPQEIAKIYKEITIDSVAKVAKKYFTANNWYLGLVGKASPKEIERELIADVEPTVEMLGKIRELNVGKRMNIDRTRYVPLD</sequence>
<comment type="similarity">
    <text evidence="1">Belongs to the peptidase M16 family.</text>
</comment>
<dbReference type="CDD" id="cd02142">
    <property type="entry name" value="McbC_SagB-like_oxidoreductase"/>
    <property type="match status" value="1"/>
</dbReference>
<comment type="caution">
    <text evidence="4">The sequence shown here is derived from an EMBL/GenBank/DDBJ whole genome shotgun (WGS) entry which is preliminary data.</text>
</comment>
<gene>
    <name evidence="4" type="ORF">A3A77_00760</name>
</gene>
<dbReference type="PANTHER" id="PTHR11851">
    <property type="entry name" value="METALLOPROTEASE"/>
    <property type="match status" value="1"/>
</dbReference>
<dbReference type="InterPro" id="IPR000086">
    <property type="entry name" value="NUDIX_hydrolase_dom"/>
</dbReference>
<dbReference type="Gene3D" id="3.40.109.10">
    <property type="entry name" value="NADH Oxidase"/>
    <property type="match status" value="1"/>
</dbReference>
<dbReference type="NCBIfam" id="TIGR03605">
    <property type="entry name" value="antibiot_sagB"/>
    <property type="match status" value="1"/>
</dbReference>
<dbReference type="SUPFAM" id="SSF63411">
    <property type="entry name" value="LuxS/MPP-like metallohydrolase"/>
    <property type="match status" value="2"/>
</dbReference>
<evidence type="ECO:0000259" key="3">
    <source>
        <dbReference type="PROSITE" id="PS51462"/>
    </source>
</evidence>
<proteinExistence type="inferred from homology"/>
<evidence type="ECO:0000256" key="1">
    <source>
        <dbReference type="ARBA" id="ARBA00007261"/>
    </source>
</evidence>
<dbReference type="Gene3D" id="3.90.79.10">
    <property type="entry name" value="Nucleoside Triphosphate Pyrophosphohydrolase"/>
    <property type="match status" value="1"/>
</dbReference>
<dbReference type="InterPro" id="IPR007863">
    <property type="entry name" value="Peptidase_M16_C"/>
</dbReference>
<dbReference type="PROSITE" id="PS51462">
    <property type="entry name" value="NUDIX"/>
    <property type="match status" value="1"/>
</dbReference>
<dbReference type="Gene3D" id="3.30.830.10">
    <property type="entry name" value="Metalloenzyme, LuxS/M16 peptidase-like"/>
    <property type="match status" value="1"/>
</dbReference>
<name>A0A1G1VB38_9BACT</name>
<dbReference type="InterPro" id="IPR000415">
    <property type="entry name" value="Nitroreductase-like"/>
</dbReference>
<dbReference type="EMBL" id="MHCC01000027">
    <property type="protein sequence ID" value="OGY12491.1"/>
    <property type="molecule type" value="Genomic_DNA"/>
</dbReference>
<organism evidence="4 5">
    <name type="scientific">Candidatus Blackburnbacteria bacterium RIFCSPLOWO2_01_FULL_40_20</name>
    <dbReference type="NCBI Taxonomy" id="1797519"/>
    <lineage>
        <taxon>Bacteria</taxon>
        <taxon>Candidatus Blackburniibacteriota</taxon>
    </lineage>
</organism>
<dbReference type="InterPro" id="IPR020051">
    <property type="entry name" value="SagB-type_dehydrogenase"/>
</dbReference>
<dbReference type="Proteomes" id="UP000178659">
    <property type="component" value="Unassembled WGS sequence"/>
</dbReference>
<dbReference type="InterPro" id="IPR029479">
    <property type="entry name" value="Nitroreductase"/>
</dbReference>
<dbReference type="GO" id="GO:0016491">
    <property type="term" value="F:oxidoreductase activity"/>
    <property type="evidence" value="ECO:0007669"/>
    <property type="project" value="InterPro"/>
</dbReference>
<dbReference type="SUPFAM" id="SSF55811">
    <property type="entry name" value="Nudix"/>
    <property type="match status" value="1"/>
</dbReference>
<dbReference type="PANTHER" id="PTHR11851:SF49">
    <property type="entry name" value="MITOCHONDRIAL-PROCESSING PEPTIDASE SUBUNIT ALPHA"/>
    <property type="match status" value="1"/>
</dbReference>
<dbReference type="InterPro" id="IPR011249">
    <property type="entry name" value="Metalloenz_LuxS/M16"/>
</dbReference>
<dbReference type="InterPro" id="IPR015797">
    <property type="entry name" value="NUDIX_hydrolase-like_dom_sf"/>
</dbReference>
<evidence type="ECO:0000313" key="5">
    <source>
        <dbReference type="Proteomes" id="UP000178659"/>
    </source>
</evidence>
<dbReference type="AlphaFoldDB" id="A0A1G1VB38"/>
<dbReference type="InterPro" id="IPR050361">
    <property type="entry name" value="MPP/UQCRC_Complex"/>
</dbReference>
<dbReference type="PROSITE" id="PS00893">
    <property type="entry name" value="NUDIX_BOX"/>
    <property type="match status" value="1"/>
</dbReference>
<dbReference type="Pfam" id="PF05193">
    <property type="entry name" value="Peptidase_M16_C"/>
    <property type="match status" value="1"/>
</dbReference>